<dbReference type="PANTHER" id="PTHR35869:SF1">
    <property type="entry name" value="OUTER-MEMBRANE LIPOPROTEIN CARRIER PROTEIN"/>
    <property type="match status" value="1"/>
</dbReference>
<name>A0A916ZRY4_9SPHN</name>
<evidence type="ECO:0000256" key="1">
    <source>
        <dbReference type="ARBA" id="ARBA00022729"/>
    </source>
</evidence>
<reference evidence="3" key="2">
    <citation type="submission" date="2020-09" db="EMBL/GenBank/DDBJ databases">
        <authorList>
            <person name="Sun Q."/>
            <person name="Zhou Y."/>
        </authorList>
    </citation>
    <scope>NUCLEOTIDE SEQUENCE</scope>
    <source>
        <strain evidence="3">CGMCC 1.15519</strain>
    </source>
</reference>
<dbReference type="SUPFAM" id="SSF89392">
    <property type="entry name" value="Prokaryotic lipoproteins and lipoprotein localization factors"/>
    <property type="match status" value="1"/>
</dbReference>
<organism evidence="3 4">
    <name type="scientific">Sandarakinorhabdus glacialis</name>
    <dbReference type="NCBI Taxonomy" id="1614636"/>
    <lineage>
        <taxon>Bacteria</taxon>
        <taxon>Pseudomonadati</taxon>
        <taxon>Pseudomonadota</taxon>
        <taxon>Alphaproteobacteria</taxon>
        <taxon>Sphingomonadales</taxon>
        <taxon>Sphingosinicellaceae</taxon>
        <taxon>Sandarakinorhabdus</taxon>
    </lineage>
</organism>
<dbReference type="InterPro" id="IPR029046">
    <property type="entry name" value="LolA/LolB/LppX"/>
</dbReference>
<feature type="chain" id="PRO_5037275938" evidence="2">
    <location>
        <begin position="25"/>
        <end position="201"/>
    </location>
</feature>
<gene>
    <name evidence="3" type="ORF">GCM10011529_15290</name>
</gene>
<dbReference type="CDD" id="cd16325">
    <property type="entry name" value="LolA"/>
    <property type="match status" value="1"/>
</dbReference>
<evidence type="ECO:0000313" key="3">
    <source>
        <dbReference type="EMBL" id="GGE09902.1"/>
    </source>
</evidence>
<keyword evidence="1 2" id="KW-0732">Signal</keyword>
<feature type="signal peptide" evidence="2">
    <location>
        <begin position="1"/>
        <end position="24"/>
    </location>
</feature>
<dbReference type="Pfam" id="PF03548">
    <property type="entry name" value="LolA"/>
    <property type="match status" value="1"/>
</dbReference>
<dbReference type="EMBL" id="BMJM01000004">
    <property type="protein sequence ID" value="GGE09902.1"/>
    <property type="molecule type" value="Genomic_DNA"/>
</dbReference>
<dbReference type="RefSeq" id="WP_188762337.1">
    <property type="nucleotide sequence ID" value="NZ_BMJM01000004.1"/>
</dbReference>
<dbReference type="AlphaFoldDB" id="A0A916ZRY4"/>
<dbReference type="PANTHER" id="PTHR35869">
    <property type="entry name" value="OUTER-MEMBRANE LIPOPROTEIN CARRIER PROTEIN"/>
    <property type="match status" value="1"/>
</dbReference>
<sequence>MLIKQSFAYVLAVAGAFLASQAGATTLDDVSASLKATTSLSADFTQTGADGKVSTGRMILARPGRIRFQYDKAKLLIVGNGKTLTFVDYGVKQVSQWPVKSTPLGILLSSEPDLSGVARIIGSDGAGVVVEARDPKRPEFGTLEIAFKRNAAAPGGLTLAGWTARDAQGGRSQVLLSDARYNADLSKADFGFKDPRRPVTR</sequence>
<comment type="caution">
    <text evidence="3">The sequence shown here is derived from an EMBL/GenBank/DDBJ whole genome shotgun (WGS) entry which is preliminary data.</text>
</comment>
<dbReference type="Proteomes" id="UP000635071">
    <property type="component" value="Unassembled WGS sequence"/>
</dbReference>
<keyword evidence="3" id="KW-0449">Lipoprotein</keyword>
<dbReference type="Gene3D" id="2.50.20.10">
    <property type="entry name" value="Lipoprotein localisation LolA/LolB/LppX"/>
    <property type="match status" value="1"/>
</dbReference>
<proteinExistence type="predicted"/>
<accession>A0A916ZRY4</accession>
<evidence type="ECO:0000313" key="4">
    <source>
        <dbReference type="Proteomes" id="UP000635071"/>
    </source>
</evidence>
<dbReference type="InterPro" id="IPR004564">
    <property type="entry name" value="OM_lipoprot_carrier_LolA-like"/>
</dbReference>
<evidence type="ECO:0000256" key="2">
    <source>
        <dbReference type="SAM" id="SignalP"/>
    </source>
</evidence>
<protein>
    <submittedName>
        <fullName evidence="3">Outer-membrane lipoprotein carrier protein</fullName>
    </submittedName>
</protein>
<keyword evidence="4" id="KW-1185">Reference proteome</keyword>
<reference evidence="3" key="1">
    <citation type="journal article" date="2014" name="Int. J. Syst. Evol. Microbiol.">
        <title>Complete genome sequence of Corynebacterium casei LMG S-19264T (=DSM 44701T), isolated from a smear-ripened cheese.</title>
        <authorList>
            <consortium name="US DOE Joint Genome Institute (JGI-PGF)"/>
            <person name="Walter F."/>
            <person name="Albersmeier A."/>
            <person name="Kalinowski J."/>
            <person name="Ruckert C."/>
        </authorList>
    </citation>
    <scope>NUCLEOTIDE SEQUENCE</scope>
    <source>
        <strain evidence="3">CGMCC 1.15519</strain>
    </source>
</reference>